<reference evidence="1" key="1">
    <citation type="submission" date="2021-05" db="EMBL/GenBank/DDBJ databases">
        <authorList>
            <person name="Scholz U."/>
            <person name="Mascher M."/>
            <person name="Fiebig A."/>
        </authorList>
    </citation>
    <scope>NUCLEOTIDE SEQUENCE [LARGE SCALE GENOMIC DNA]</scope>
</reference>
<dbReference type="Proteomes" id="UP001732700">
    <property type="component" value="Chromosome 7D"/>
</dbReference>
<proteinExistence type="predicted"/>
<reference evidence="1" key="2">
    <citation type="submission" date="2025-09" db="UniProtKB">
        <authorList>
            <consortium name="EnsemblPlants"/>
        </authorList>
    </citation>
    <scope>IDENTIFICATION</scope>
</reference>
<organism evidence="1 2">
    <name type="scientific">Avena sativa</name>
    <name type="common">Oat</name>
    <dbReference type="NCBI Taxonomy" id="4498"/>
    <lineage>
        <taxon>Eukaryota</taxon>
        <taxon>Viridiplantae</taxon>
        <taxon>Streptophyta</taxon>
        <taxon>Embryophyta</taxon>
        <taxon>Tracheophyta</taxon>
        <taxon>Spermatophyta</taxon>
        <taxon>Magnoliopsida</taxon>
        <taxon>Liliopsida</taxon>
        <taxon>Poales</taxon>
        <taxon>Poaceae</taxon>
        <taxon>BOP clade</taxon>
        <taxon>Pooideae</taxon>
        <taxon>Poodae</taxon>
        <taxon>Poeae</taxon>
        <taxon>Poeae Chloroplast Group 1 (Aveneae type)</taxon>
        <taxon>Aveninae</taxon>
        <taxon>Avena</taxon>
    </lineage>
</organism>
<accession>A0ACD6ANJ5</accession>
<dbReference type="EnsemblPlants" id="AVESA.00010b.r2.7DG1395660.1">
    <property type="protein sequence ID" value="AVESA.00010b.r2.7DG1395660.1.CDS.1"/>
    <property type="gene ID" value="AVESA.00010b.r2.7DG1395660"/>
</dbReference>
<keyword evidence="2" id="KW-1185">Reference proteome</keyword>
<name>A0ACD6ANJ5_AVESA</name>
<evidence type="ECO:0000313" key="2">
    <source>
        <dbReference type="Proteomes" id="UP001732700"/>
    </source>
</evidence>
<sequence>MLMSTKALTLGAAVVLAFAAAAATAQPAPVQCGQANNDMECPSNLCCSSWGYCGMDANYCGDGCQNGACYQSKRCGLQAGENATVCPNNYCCNTDGYCGYGKEYCGRGCQSGPCHADTKCGAGNLCPNNFCCSWSGYCGIGIRYCGKGCQSGACHAGPATALLSSIVQG</sequence>
<protein>
    <submittedName>
        <fullName evidence="1">Uncharacterized protein</fullName>
    </submittedName>
</protein>
<evidence type="ECO:0000313" key="1">
    <source>
        <dbReference type="EnsemblPlants" id="AVESA.00010b.r2.7DG1395660.1.CDS.1"/>
    </source>
</evidence>